<evidence type="ECO:0000313" key="4">
    <source>
        <dbReference type="Proteomes" id="UP000586951"/>
    </source>
</evidence>
<evidence type="ECO:0000313" key="2">
    <source>
        <dbReference type="EMBL" id="MBC1793991.1"/>
    </source>
</evidence>
<evidence type="ECO:0000313" key="1">
    <source>
        <dbReference type="EMBL" id="MBC1565657.1"/>
    </source>
</evidence>
<dbReference type="EMBL" id="JAARVG010000010">
    <property type="protein sequence ID" value="MBC1793991.1"/>
    <property type="molecule type" value="Genomic_DNA"/>
</dbReference>
<protein>
    <submittedName>
        <fullName evidence="2">Uncharacterized protein</fullName>
    </submittedName>
</protein>
<name>A0A7X1CM70_9LIST</name>
<comment type="caution">
    <text evidence="2">The sequence shown here is derived from an EMBL/GenBank/DDBJ whole genome shotgun (WGS) entry which is preliminary data.</text>
</comment>
<dbReference type="Proteomes" id="UP000586951">
    <property type="component" value="Unassembled WGS sequence"/>
</dbReference>
<dbReference type="EMBL" id="JAARRU010000002">
    <property type="protein sequence ID" value="MBC1565657.1"/>
    <property type="molecule type" value="Genomic_DNA"/>
</dbReference>
<organism evidence="2 3">
    <name type="scientific">Listeria booriae</name>
    <dbReference type="NCBI Taxonomy" id="1552123"/>
    <lineage>
        <taxon>Bacteria</taxon>
        <taxon>Bacillati</taxon>
        <taxon>Bacillota</taxon>
        <taxon>Bacilli</taxon>
        <taxon>Bacillales</taxon>
        <taxon>Listeriaceae</taxon>
        <taxon>Listeria</taxon>
    </lineage>
</organism>
<gene>
    <name evidence="1" type="ORF">HB907_09575</name>
    <name evidence="2" type="ORF">HCA52_11220</name>
</gene>
<dbReference type="Proteomes" id="UP000539064">
    <property type="component" value="Unassembled WGS sequence"/>
</dbReference>
<evidence type="ECO:0000313" key="3">
    <source>
        <dbReference type="Proteomes" id="UP000539064"/>
    </source>
</evidence>
<proteinExistence type="predicted"/>
<dbReference type="AlphaFoldDB" id="A0A7X1CM70"/>
<sequence length="319" mass="37581">MIEKEVDGVKIQTLTGRTAIRYGLQVANKNSDYLCVCFIGSEEEQRLYLKEERNHTLFVMPPNQDDGKPQLTMVNYEKCVNELVEKTAEKLKINRKNILVFGYDEAATMALYFTMYFHYNHAIIGDPVVMAKYYIFQQNPLKPRLKTETRIDKMFQKMYIDNFNQPNIHFYSGSNSQNYEKEVKYLIQVLQEKAILKSIERKRNVGVKGYPGFMTKHKNILMNQLTCEEVIAWQYGHKVLAECLLPEYLQNDKTIQYAFYFYQIGKNDASHKTKYQDSAQYRFVADEGGSYFVKVFIRRGREKMTQNSSKFRITIVEDF</sequence>
<accession>A0A7X1CM70</accession>
<dbReference type="RefSeq" id="WP_185415052.1">
    <property type="nucleotide sequence ID" value="NZ_JAARRT010000015.1"/>
</dbReference>
<reference evidence="3 4" key="1">
    <citation type="submission" date="2020-03" db="EMBL/GenBank/DDBJ databases">
        <title>Soil Listeria distribution.</title>
        <authorList>
            <person name="Liao J."/>
            <person name="Wiedmann M."/>
        </authorList>
    </citation>
    <scope>NUCLEOTIDE SEQUENCE [LARGE SCALE GENOMIC DNA]</scope>
    <source>
        <strain evidence="2 3">FSL L7-0978</strain>
        <strain evidence="1 4">FSL L7-1427</strain>
    </source>
</reference>